<reference evidence="3" key="1">
    <citation type="journal article" date="2019" name="Int. J. Syst. Evol. Microbiol.">
        <title>The Global Catalogue of Microorganisms (GCM) 10K type strain sequencing project: providing services to taxonomists for standard genome sequencing and annotation.</title>
        <authorList>
            <consortium name="The Broad Institute Genomics Platform"/>
            <consortium name="The Broad Institute Genome Sequencing Center for Infectious Disease"/>
            <person name="Wu L."/>
            <person name="Ma J."/>
        </authorList>
    </citation>
    <scope>NUCLEOTIDE SEQUENCE [LARGE SCALE GENOMIC DNA]</scope>
    <source>
        <strain evidence="3">CGMCC 1.12606</strain>
    </source>
</reference>
<name>A0ABQ1R2S5_9FLAO</name>
<keyword evidence="1" id="KW-0472">Membrane</keyword>
<gene>
    <name evidence="2" type="ORF">GCM10011361_21180</name>
</gene>
<dbReference type="EMBL" id="BMFH01000001">
    <property type="protein sequence ID" value="GGD54297.1"/>
    <property type="molecule type" value="Genomic_DNA"/>
</dbReference>
<evidence type="ECO:0008006" key="4">
    <source>
        <dbReference type="Google" id="ProtNLM"/>
    </source>
</evidence>
<dbReference type="Proteomes" id="UP000625780">
    <property type="component" value="Unassembled WGS sequence"/>
</dbReference>
<feature type="transmembrane region" description="Helical" evidence="1">
    <location>
        <begin position="47"/>
        <end position="65"/>
    </location>
</feature>
<evidence type="ECO:0000313" key="3">
    <source>
        <dbReference type="Proteomes" id="UP000625780"/>
    </source>
</evidence>
<accession>A0ABQ1R2S5</accession>
<keyword evidence="1" id="KW-0812">Transmembrane</keyword>
<sequence length="201" mass="21661">MAASEVAALEAEVSAAASVAEVSAVAGPLGDGRNATPLRTMTLTKKYALALRYFFIGFVCFSLLGCVEEKGIDCSLVLCAAGDSINLELISEGQNVISNETYTLENIEVTGATTEELQIKVFPNTQGATTGYLEISSFDWKAGNYNYTIFLGNDFEVDISVTFGVTDYPCCGDRLEIRELTSQNAIVEYRVNSGIFTIILI</sequence>
<evidence type="ECO:0000256" key="1">
    <source>
        <dbReference type="SAM" id="Phobius"/>
    </source>
</evidence>
<organism evidence="2 3">
    <name type="scientific">Muriicola marianensis</name>
    <dbReference type="NCBI Taxonomy" id="1324801"/>
    <lineage>
        <taxon>Bacteria</taxon>
        <taxon>Pseudomonadati</taxon>
        <taxon>Bacteroidota</taxon>
        <taxon>Flavobacteriia</taxon>
        <taxon>Flavobacteriales</taxon>
        <taxon>Flavobacteriaceae</taxon>
        <taxon>Muriicola</taxon>
    </lineage>
</organism>
<keyword evidence="3" id="KW-1185">Reference proteome</keyword>
<comment type="caution">
    <text evidence="2">The sequence shown here is derived from an EMBL/GenBank/DDBJ whole genome shotgun (WGS) entry which is preliminary data.</text>
</comment>
<proteinExistence type="predicted"/>
<evidence type="ECO:0000313" key="2">
    <source>
        <dbReference type="EMBL" id="GGD54297.1"/>
    </source>
</evidence>
<keyword evidence="1" id="KW-1133">Transmembrane helix</keyword>
<protein>
    <recommendedName>
        <fullName evidence="4">DUF4249 family protein</fullName>
    </recommendedName>
</protein>